<dbReference type="InterPro" id="IPR018303">
    <property type="entry name" value="ATPase_P-typ_P_site"/>
</dbReference>
<dbReference type="PROSITE" id="PS00154">
    <property type="entry name" value="ATPASE_E1_E2"/>
    <property type="match status" value="1"/>
</dbReference>
<dbReference type="PRINTS" id="PR00120">
    <property type="entry name" value="HATPASE"/>
</dbReference>
<feature type="compositionally biased region" description="Polar residues" evidence="8">
    <location>
        <begin position="162"/>
        <end position="180"/>
    </location>
</feature>
<dbReference type="RefSeq" id="XP_069200640.1">
    <property type="nucleotide sequence ID" value="XM_069342829.1"/>
</dbReference>
<dbReference type="EMBL" id="JBFMKM010000008">
    <property type="protein sequence ID" value="KAL1304365.1"/>
    <property type="molecule type" value="Genomic_DNA"/>
</dbReference>
<dbReference type="InterPro" id="IPR001757">
    <property type="entry name" value="P_typ_ATPase"/>
</dbReference>
<dbReference type="Gene3D" id="3.30.70.100">
    <property type="match status" value="1"/>
</dbReference>
<keyword evidence="4" id="KW-1278">Translocase</keyword>
<feature type="transmembrane region" description="Helical" evidence="7">
    <location>
        <begin position="1033"/>
        <end position="1054"/>
    </location>
</feature>
<dbReference type="NCBIfam" id="TIGR01525">
    <property type="entry name" value="ATPase-IB_hvy"/>
    <property type="match status" value="1"/>
</dbReference>
<dbReference type="NCBIfam" id="TIGR01494">
    <property type="entry name" value="ATPase_P-type"/>
    <property type="match status" value="1"/>
</dbReference>
<dbReference type="PANTHER" id="PTHR46594">
    <property type="entry name" value="P-TYPE CATION-TRANSPORTING ATPASE"/>
    <property type="match status" value="1"/>
</dbReference>
<feature type="transmembrane region" description="Helical" evidence="7">
    <location>
        <begin position="527"/>
        <end position="545"/>
    </location>
</feature>
<dbReference type="Proteomes" id="UP001562354">
    <property type="component" value="Unassembled WGS sequence"/>
</dbReference>
<dbReference type="SFLD" id="SFLDG00002">
    <property type="entry name" value="C1.7:_P-type_atpase_like"/>
    <property type="match status" value="1"/>
</dbReference>
<feature type="transmembrane region" description="Helical" evidence="7">
    <location>
        <begin position="427"/>
        <end position="449"/>
    </location>
</feature>
<keyword evidence="11" id="KW-1185">Reference proteome</keyword>
<evidence type="ECO:0000313" key="10">
    <source>
        <dbReference type="EMBL" id="KAL1304365.1"/>
    </source>
</evidence>
<feature type="transmembrane region" description="Helical" evidence="7">
    <location>
        <begin position="714"/>
        <end position="744"/>
    </location>
</feature>
<protein>
    <recommendedName>
        <fullName evidence="9">HMA domain-containing protein</fullName>
    </recommendedName>
</protein>
<keyword evidence="5 7" id="KW-1133">Transmembrane helix</keyword>
<feature type="transmembrane region" description="Helical" evidence="7">
    <location>
        <begin position="1060"/>
        <end position="1079"/>
    </location>
</feature>
<dbReference type="InterPro" id="IPR006121">
    <property type="entry name" value="HMA_dom"/>
</dbReference>
<dbReference type="SUPFAM" id="SSF55008">
    <property type="entry name" value="HMA, heavy metal-associated domain"/>
    <property type="match status" value="1"/>
</dbReference>
<dbReference type="InterPro" id="IPR027256">
    <property type="entry name" value="P-typ_ATPase_IB"/>
</dbReference>
<feature type="transmembrane region" description="Helical" evidence="7">
    <location>
        <begin position="676"/>
        <end position="702"/>
    </location>
</feature>
<dbReference type="InterPro" id="IPR008250">
    <property type="entry name" value="ATPase_P-typ_transduc_dom_A_sf"/>
</dbReference>
<sequence>MSASESSHSAKATVNFVKSSDDPVDRCCASVPAMEIWATPKVMLTTGDSALASTMGKPGKDSTLKCPESPINEPGCCNGTSSPCCDVSCIERIAYRECANEKSANQHSEMVSGKKSCSRHSRRANMKYARTLETLGCICRALLALGQESCCESGKRSYLQKRTSSNMTPRWPSLSSSTICCRTDVSPRPTSQNARSKRSHEGKAAPHPSDDCCHKSRTKTTVAPCADACCDQGKCHTTVQTCGKAYYNSEIEPNQAERNSLWFSRNPDPERGLTGNDSIVLSISGMTCTGCETILKRALTSLEAVKDLETSLVLGRASFTLDPSITSALEVTKYLERTTDFKCKQIFTQDSSLDIIVSGEPEKLVAQDRPDGVTGITIVDRHTIQVAFDPEVIGARNLLERDWNGPVRLASRQDPSLESAGRHVRHIGCMTVLSAILTIPVLVMAWAPIPEREVVYGSASLALATIVQLVVAGPLYPRALKSLMFSKLIEMDLLVVLSTTAAYVFSVVSFGYLVAGSPLATGEFFETSTLLVTLIMLGRWISALARHKAIESISVTSLQTPTAMVVDAMSGSEQEIDVRLLQLGDIFKVSPDSRVPTDGTVISGSSEVDESMVTGEAIPVEKYVGSSIVAGSINGPGTLMARLTNLPNNNTIAAIATLVDQAKFSKPKIQESADQVATYFVPLIIALTIITFVTWIGVGISLRDQSGSEATIHAITYAITVLVVSCPCAIGLAVPMVIVIASGVAAKHGIIFKSANSIEIAHKASHVVFDKTGTLTQGKLAVMHEELTGDDPESLSSVLLGLLGSIKHPVSVAVVKHLEAKGVSAAAVTDARSLTGKGVEGTISGKVLRAGNSRWLGVSLDPRVQSVLSCGHTAFCVTVDDALLAVYGLADSLRPDAFSTVTELQRRSISVHLVSGDDDAAVRAVAVQLGIPASNVLSRCTPGDKQAYIQRITDVPNSGRGHRNSKEPIVIFLGDGSNDAVALAQASIGVNMSSGTDIAKSAADIVLMHPSLSGVLTIIAVSRKSINRVRFNFAWSFIYNLFAILLAAGAFVNARIPPEYAGLGELVSVLPVVAAAVLLRWSKFRIVL</sequence>
<dbReference type="SFLD" id="SFLDS00003">
    <property type="entry name" value="Haloacid_Dehalogenase"/>
    <property type="match status" value="1"/>
</dbReference>
<keyword evidence="6 7" id="KW-0472">Membrane</keyword>
<dbReference type="InterPro" id="IPR023214">
    <property type="entry name" value="HAD_sf"/>
</dbReference>
<dbReference type="GeneID" id="95977069"/>
<dbReference type="PROSITE" id="PS50846">
    <property type="entry name" value="HMA_2"/>
    <property type="match status" value="1"/>
</dbReference>
<dbReference type="Gene3D" id="3.40.50.1000">
    <property type="entry name" value="HAD superfamily/HAD-like"/>
    <property type="match status" value="1"/>
</dbReference>
<feature type="domain" description="HMA" evidence="9">
    <location>
        <begin position="277"/>
        <end position="343"/>
    </location>
</feature>
<organism evidence="10 11">
    <name type="scientific">Neodothiora populina</name>
    <dbReference type="NCBI Taxonomy" id="2781224"/>
    <lineage>
        <taxon>Eukaryota</taxon>
        <taxon>Fungi</taxon>
        <taxon>Dikarya</taxon>
        <taxon>Ascomycota</taxon>
        <taxon>Pezizomycotina</taxon>
        <taxon>Dothideomycetes</taxon>
        <taxon>Dothideomycetidae</taxon>
        <taxon>Dothideales</taxon>
        <taxon>Dothioraceae</taxon>
        <taxon>Neodothiora</taxon>
    </lineage>
</organism>
<dbReference type="Pfam" id="PF00403">
    <property type="entry name" value="HMA"/>
    <property type="match status" value="1"/>
</dbReference>
<dbReference type="InterPro" id="IPR056236">
    <property type="entry name" value="HMA_PCA1"/>
</dbReference>
<dbReference type="InterPro" id="IPR036412">
    <property type="entry name" value="HAD-like_sf"/>
</dbReference>
<keyword evidence="7" id="KW-0067">ATP-binding</keyword>
<dbReference type="SUPFAM" id="SSF56784">
    <property type="entry name" value="HAD-like"/>
    <property type="match status" value="1"/>
</dbReference>
<evidence type="ECO:0000256" key="2">
    <source>
        <dbReference type="ARBA" id="ARBA00022692"/>
    </source>
</evidence>
<name>A0ABR3PDY2_9PEZI</name>
<dbReference type="Gene3D" id="3.40.1110.10">
    <property type="entry name" value="Calcium-transporting ATPase, cytoplasmic domain N"/>
    <property type="match status" value="1"/>
</dbReference>
<accession>A0ABR3PDY2</accession>
<dbReference type="InterPro" id="IPR023298">
    <property type="entry name" value="ATPase_P-typ_TM_dom_sf"/>
</dbReference>
<dbReference type="CDD" id="cd00371">
    <property type="entry name" value="HMA"/>
    <property type="match status" value="1"/>
</dbReference>
<dbReference type="SUPFAM" id="SSF81653">
    <property type="entry name" value="Calcium ATPase, transduction domain A"/>
    <property type="match status" value="1"/>
</dbReference>
<feature type="region of interest" description="Disordered" evidence="8">
    <location>
        <begin position="162"/>
        <end position="212"/>
    </location>
</feature>
<dbReference type="SFLD" id="SFLDF00027">
    <property type="entry name" value="p-type_atpase"/>
    <property type="match status" value="1"/>
</dbReference>
<evidence type="ECO:0000256" key="6">
    <source>
        <dbReference type="ARBA" id="ARBA00023136"/>
    </source>
</evidence>
<dbReference type="Pfam" id="PF00122">
    <property type="entry name" value="E1-E2_ATPase"/>
    <property type="match status" value="1"/>
</dbReference>
<evidence type="ECO:0000313" key="11">
    <source>
        <dbReference type="Proteomes" id="UP001562354"/>
    </source>
</evidence>
<evidence type="ECO:0000256" key="7">
    <source>
        <dbReference type="RuleBase" id="RU362081"/>
    </source>
</evidence>
<dbReference type="PROSITE" id="PS01229">
    <property type="entry name" value="COF_2"/>
    <property type="match status" value="1"/>
</dbReference>
<gene>
    <name evidence="10" type="ORF">AAFC00_003368</name>
</gene>
<evidence type="ECO:0000259" key="9">
    <source>
        <dbReference type="PROSITE" id="PS50846"/>
    </source>
</evidence>
<dbReference type="InterPro" id="IPR044492">
    <property type="entry name" value="P_typ_ATPase_HD_dom"/>
</dbReference>
<proteinExistence type="inferred from homology"/>
<feature type="compositionally biased region" description="Basic and acidic residues" evidence="8">
    <location>
        <begin position="199"/>
        <end position="212"/>
    </location>
</feature>
<reference evidence="10 11" key="1">
    <citation type="submission" date="2024-07" db="EMBL/GenBank/DDBJ databases">
        <title>Draft sequence of the Neodothiora populina.</title>
        <authorList>
            <person name="Drown D.D."/>
            <person name="Schuette U.S."/>
            <person name="Buechlein A.B."/>
            <person name="Rusch D.R."/>
            <person name="Winton L.W."/>
            <person name="Adams G.A."/>
        </authorList>
    </citation>
    <scope>NUCLEOTIDE SEQUENCE [LARGE SCALE GENOMIC DNA]</scope>
    <source>
        <strain evidence="10 11">CPC 39397</strain>
    </source>
</reference>
<evidence type="ECO:0000256" key="8">
    <source>
        <dbReference type="SAM" id="MobiDB-lite"/>
    </source>
</evidence>
<dbReference type="Pfam" id="PF24534">
    <property type="entry name" value="HMA_PCA1"/>
    <property type="match status" value="1"/>
</dbReference>
<dbReference type="PRINTS" id="PR00119">
    <property type="entry name" value="CATATPASE"/>
</dbReference>
<evidence type="ECO:0000256" key="5">
    <source>
        <dbReference type="ARBA" id="ARBA00022989"/>
    </source>
</evidence>
<feature type="transmembrane region" description="Helical" evidence="7">
    <location>
        <begin position="488"/>
        <end position="515"/>
    </location>
</feature>
<keyword evidence="3 7" id="KW-0479">Metal-binding</keyword>
<dbReference type="InterPro" id="IPR023299">
    <property type="entry name" value="ATPase_P-typ_cyto_dom_N"/>
</dbReference>
<comment type="subcellular location">
    <subcellularLocation>
        <location evidence="1 7">Membrane</location>
    </subcellularLocation>
</comment>
<evidence type="ECO:0000256" key="4">
    <source>
        <dbReference type="ARBA" id="ARBA00022967"/>
    </source>
</evidence>
<keyword evidence="7" id="KW-0547">Nucleotide-binding</keyword>
<dbReference type="InterPro" id="IPR036163">
    <property type="entry name" value="HMA_dom_sf"/>
</dbReference>
<comment type="similarity">
    <text evidence="7">Belongs to the cation transport ATPase (P-type) (TC 3.A.3) family. Type IB subfamily.</text>
</comment>
<keyword evidence="2 7" id="KW-0812">Transmembrane</keyword>
<dbReference type="Pfam" id="PF00702">
    <property type="entry name" value="Hydrolase"/>
    <property type="match status" value="1"/>
</dbReference>
<dbReference type="Gene3D" id="2.70.150.10">
    <property type="entry name" value="Calcium-transporting ATPase, cytoplasmic transduction domain A"/>
    <property type="match status" value="1"/>
</dbReference>
<evidence type="ECO:0000256" key="3">
    <source>
        <dbReference type="ARBA" id="ARBA00022723"/>
    </source>
</evidence>
<dbReference type="InterPro" id="IPR059000">
    <property type="entry name" value="ATPase_P-type_domA"/>
</dbReference>
<dbReference type="NCBIfam" id="TIGR01511">
    <property type="entry name" value="ATPase-IB1_Cu"/>
    <property type="match status" value="1"/>
</dbReference>
<comment type="caution">
    <text evidence="10">The sequence shown here is derived from an EMBL/GenBank/DDBJ whole genome shotgun (WGS) entry which is preliminary data.</text>
</comment>
<dbReference type="PANTHER" id="PTHR46594:SF4">
    <property type="entry name" value="P-TYPE CATION-TRANSPORTING ATPASE"/>
    <property type="match status" value="1"/>
</dbReference>
<evidence type="ECO:0000256" key="1">
    <source>
        <dbReference type="ARBA" id="ARBA00004370"/>
    </source>
</evidence>
<feature type="transmembrane region" description="Helical" evidence="7">
    <location>
        <begin position="455"/>
        <end position="476"/>
    </location>
</feature>
<dbReference type="SUPFAM" id="SSF81665">
    <property type="entry name" value="Calcium ATPase, transmembrane domain M"/>
    <property type="match status" value="1"/>
</dbReference>